<dbReference type="Pfam" id="PF00076">
    <property type="entry name" value="RRM_1"/>
    <property type="match status" value="2"/>
</dbReference>
<dbReference type="InterPro" id="IPR000504">
    <property type="entry name" value="RRM_dom"/>
</dbReference>
<evidence type="ECO:0000256" key="3">
    <source>
        <dbReference type="PROSITE-ProRule" id="PRU00176"/>
    </source>
</evidence>
<feature type="compositionally biased region" description="Polar residues" evidence="4">
    <location>
        <begin position="121"/>
        <end position="133"/>
    </location>
</feature>
<evidence type="ECO:0000256" key="2">
    <source>
        <dbReference type="ARBA" id="ARBA00022884"/>
    </source>
</evidence>
<feature type="region of interest" description="Disordered" evidence="4">
    <location>
        <begin position="508"/>
        <end position="561"/>
    </location>
</feature>
<dbReference type="PANTHER" id="PTHR23236:SF119">
    <property type="entry name" value="NUCLEAR RNA-BINDING PROTEIN SART-3"/>
    <property type="match status" value="1"/>
</dbReference>
<feature type="compositionally biased region" description="Low complexity" evidence="4">
    <location>
        <begin position="539"/>
        <end position="561"/>
    </location>
</feature>
<feature type="compositionally biased region" description="Polar residues" evidence="4">
    <location>
        <begin position="674"/>
        <end position="683"/>
    </location>
</feature>
<keyword evidence="2 3" id="KW-0694">RNA-binding</keyword>
<feature type="compositionally biased region" description="Polar residues" evidence="4">
    <location>
        <begin position="508"/>
        <end position="538"/>
    </location>
</feature>
<dbReference type="InterPro" id="IPR035979">
    <property type="entry name" value="RBD_domain_sf"/>
</dbReference>
<feature type="region of interest" description="Disordered" evidence="4">
    <location>
        <begin position="801"/>
        <end position="837"/>
    </location>
</feature>
<feature type="compositionally biased region" description="Basic and acidic residues" evidence="4">
    <location>
        <begin position="111"/>
        <end position="120"/>
    </location>
</feature>
<organism evidence="6 7">
    <name type="scientific">Ascoidea rubescens DSM 1968</name>
    <dbReference type="NCBI Taxonomy" id="1344418"/>
    <lineage>
        <taxon>Eukaryota</taxon>
        <taxon>Fungi</taxon>
        <taxon>Dikarya</taxon>
        <taxon>Ascomycota</taxon>
        <taxon>Saccharomycotina</taxon>
        <taxon>Saccharomycetes</taxon>
        <taxon>Ascoideaceae</taxon>
        <taxon>Ascoidea</taxon>
    </lineage>
</organism>
<dbReference type="PANTHER" id="PTHR23236">
    <property type="entry name" value="EUKARYOTIC TRANSLATION INITIATION FACTOR 4B/4H"/>
    <property type="match status" value="1"/>
</dbReference>
<sequence>MSKLTDQLSSTMMDDNEVERIIFSKPAKTLENYNTVRQNITKLLPSSFSSDESLDDDDDDDDEDDDDNQSDEVSLTDMVEDHNEDQFYSYHETTSNNLNINSNDSISKLSQDQEHQEKISNTDQNQDQDSSNRSNEKAPFRGRPSSCVFVASLAATKSDNELYNSVFNHFKKWGEIAVKVLRDPSNRPYAFVQYTNDEDAKKALREAQHSMLDGRSIRCEPAKVNRTLYIATNSGYDLQSNDVCDMMEEYGEIEQLVGNNSDIRTSILPINHHDPNSITLNKAWFVKFAYRDDAIRAYVNLYRNPEWIVQWAKNIEAPDETINEITIDKNSIYVGQLDSRVTKEKLEERFSAHGKIADISLVQKQTNNFAFIKFENEISAAAAVERENHAIFMDKTMHVQYKEMHHHNRHNQYNLQNNHHRYSAGSIYNEQQLTLAPPPINLPVKRALNNQGLYNMNQKIPPPITSHDNSSIGSMALKAPMGQFSLIPPPPSSNQNNSEIFNSSLSNIQTSQRRSFSNRGNRSVSYNNNRSLGSSNYPYNSNHYASNQSNYNNYSSSNSFSSKNNLRYASSKNNLSSYKDYSTYSSSDKDLAQNSRPYYQVNQSQKRVSSNTINSLIQNSASANSWIDKNNSVTSTPTPSNKNKNPNSSTGKSPTSSPSNRSNNSSHMLPKSLYSPSTAISHENSNDKVEQGTTTTNSQPNNLSDYSKFNTSTSNKAVSPVSPSYFYYMPKEIYGFDPNAMPQSSAGGGYYPYTPNYQYYYDPAGVDYSQGPPIPSYYMYYPPMRLNSSNGMNMRNVSVTTKGSTHPSVFSNASPSTSNNPQSTISGAITKDEGPEY</sequence>
<dbReference type="GO" id="GO:0003723">
    <property type="term" value="F:RNA binding"/>
    <property type="evidence" value="ECO:0007669"/>
    <property type="project" value="UniProtKB-UniRule"/>
</dbReference>
<dbReference type="CDD" id="cd12453">
    <property type="entry name" value="RRM1_RIM4_like"/>
    <property type="match status" value="1"/>
</dbReference>
<feature type="compositionally biased region" description="Acidic residues" evidence="4">
    <location>
        <begin position="52"/>
        <end position="70"/>
    </location>
</feature>
<feature type="compositionally biased region" description="Low complexity" evidence="4">
    <location>
        <begin position="95"/>
        <end position="110"/>
    </location>
</feature>
<dbReference type="SUPFAM" id="SSF54928">
    <property type="entry name" value="RNA-binding domain, RBD"/>
    <property type="match status" value="2"/>
</dbReference>
<dbReference type="Gene3D" id="3.30.70.330">
    <property type="match status" value="2"/>
</dbReference>
<dbReference type="Proteomes" id="UP000095038">
    <property type="component" value="Unassembled WGS sequence"/>
</dbReference>
<dbReference type="RefSeq" id="XP_020047931.1">
    <property type="nucleotide sequence ID" value="XM_020193141.1"/>
</dbReference>
<evidence type="ECO:0000259" key="5">
    <source>
        <dbReference type="PROSITE" id="PS50102"/>
    </source>
</evidence>
<dbReference type="STRING" id="1344418.A0A1D2VJ13"/>
<feature type="compositionally biased region" description="Polar residues" evidence="4">
    <location>
        <begin position="801"/>
        <end position="827"/>
    </location>
</feature>
<name>A0A1D2VJ13_9ASCO</name>
<evidence type="ECO:0000256" key="1">
    <source>
        <dbReference type="ARBA" id="ARBA00022737"/>
    </source>
</evidence>
<dbReference type="OrthoDB" id="410044at2759"/>
<dbReference type="SMART" id="SM00360">
    <property type="entry name" value="RRM"/>
    <property type="match status" value="2"/>
</dbReference>
<feature type="domain" description="RRM" evidence="5">
    <location>
        <begin position="330"/>
        <end position="404"/>
    </location>
</feature>
<dbReference type="PROSITE" id="PS50102">
    <property type="entry name" value="RRM"/>
    <property type="match status" value="2"/>
</dbReference>
<accession>A0A1D2VJ13</accession>
<proteinExistence type="predicted"/>
<feature type="region of interest" description="Disordered" evidence="4">
    <location>
        <begin position="44"/>
        <end position="142"/>
    </location>
</feature>
<gene>
    <name evidence="6" type="ORF">ASCRUDRAFT_75616</name>
</gene>
<dbReference type="InParanoid" id="A0A1D2VJ13"/>
<evidence type="ECO:0000313" key="7">
    <source>
        <dbReference type="Proteomes" id="UP000095038"/>
    </source>
</evidence>
<keyword evidence="1" id="KW-0677">Repeat</keyword>
<reference evidence="7" key="1">
    <citation type="submission" date="2016-05" db="EMBL/GenBank/DDBJ databases">
        <title>Comparative genomics of biotechnologically important yeasts.</title>
        <authorList>
            <consortium name="DOE Joint Genome Institute"/>
            <person name="Riley R."/>
            <person name="Haridas S."/>
            <person name="Wolfe K.H."/>
            <person name="Lopes M.R."/>
            <person name="Hittinger C.T."/>
            <person name="Goker M."/>
            <person name="Salamov A."/>
            <person name="Wisecaver J."/>
            <person name="Long T.M."/>
            <person name="Aerts A.L."/>
            <person name="Barry K."/>
            <person name="Choi C."/>
            <person name="Clum A."/>
            <person name="Coughlan A.Y."/>
            <person name="Deshpande S."/>
            <person name="Douglass A.P."/>
            <person name="Hanson S.J."/>
            <person name="Klenk H.-P."/>
            <person name="Labutti K."/>
            <person name="Lapidus A."/>
            <person name="Lindquist E."/>
            <person name="Lipzen A."/>
            <person name="Meier-Kolthoff J.P."/>
            <person name="Ohm R.A."/>
            <person name="Otillar R.P."/>
            <person name="Pangilinan J."/>
            <person name="Peng Y."/>
            <person name="Rokas A."/>
            <person name="Rosa C.A."/>
            <person name="Scheuner C."/>
            <person name="Sibirny A.A."/>
            <person name="Slot J.C."/>
            <person name="Stielow J.B."/>
            <person name="Sun H."/>
            <person name="Kurtzman C.P."/>
            <person name="Blackwell M."/>
            <person name="Grigoriev I.V."/>
            <person name="Jeffries T.W."/>
        </authorList>
    </citation>
    <scope>NUCLEOTIDE SEQUENCE [LARGE SCALE GENOMIC DNA]</scope>
    <source>
        <strain evidence="7">DSM 1968</strain>
    </source>
</reference>
<dbReference type="GeneID" id="30966777"/>
<dbReference type="EMBL" id="KV454479">
    <property type="protein sequence ID" value="ODV61624.1"/>
    <property type="molecule type" value="Genomic_DNA"/>
</dbReference>
<evidence type="ECO:0000313" key="6">
    <source>
        <dbReference type="EMBL" id="ODV61624.1"/>
    </source>
</evidence>
<dbReference type="AlphaFoldDB" id="A0A1D2VJ13"/>
<feature type="region of interest" description="Disordered" evidence="4">
    <location>
        <begin position="627"/>
        <end position="717"/>
    </location>
</feature>
<keyword evidence="7" id="KW-1185">Reference proteome</keyword>
<feature type="compositionally biased region" description="Low complexity" evidence="4">
    <location>
        <begin position="634"/>
        <end position="666"/>
    </location>
</feature>
<dbReference type="InterPro" id="IPR012677">
    <property type="entry name" value="Nucleotide-bd_a/b_plait_sf"/>
</dbReference>
<protein>
    <recommendedName>
        <fullName evidence="5">RRM domain-containing protein</fullName>
    </recommendedName>
</protein>
<dbReference type="InterPro" id="IPR034352">
    <property type="entry name" value="Rim4_RRM1"/>
</dbReference>
<evidence type="ECO:0000256" key="4">
    <source>
        <dbReference type="SAM" id="MobiDB-lite"/>
    </source>
</evidence>
<feature type="domain" description="RRM" evidence="5">
    <location>
        <begin position="146"/>
        <end position="224"/>
    </location>
</feature>
<feature type="compositionally biased region" description="Polar residues" evidence="4">
    <location>
        <begin position="691"/>
        <end position="717"/>
    </location>
</feature>